<keyword evidence="5" id="KW-0805">Transcription regulation</keyword>
<dbReference type="InterPro" id="IPR038709">
    <property type="entry name" value="RpoN_core-bd_sf"/>
</dbReference>
<keyword evidence="7" id="KW-0238">DNA-binding</keyword>
<evidence type="ECO:0000256" key="8">
    <source>
        <dbReference type="ARBA" id="ARBA00023163"/>
    </source>
</evidence>
<dbReference type="Pfam" id="PF04552">
    <property type="entry name" value="Sigma54_DBD"/>
    <property type="match status" value="1"/>
</dbReference>
<protein>
    <submittedName>
        <fullName evidence="11">RNA polymerase sigma-54 factor 1</fullName>
    </submittedName>
</protein>
<dbReference type="InterPro" id="IPR007634">
    <property type="entry name" value="RNA_pol_sigma_54_DNA-bd"/>
</dbReference>
<dbReference type="GO" id="GO:0000428">
    <property type="term" value="C:DNA-directed RNA polymerase complex"/>
    <property type="evidence" value="ECO:0007669"/>
    <property type="project" value="UniProtKB-KW"/>
</dbReference>
<comment type="similarity">
    <text evidence="1">Belongs to the sigma-54 factor family.</text>
</comment>
<reference evidence="11" key="1">
    <citation type="submission" date="2019-11" db="EMBL/GenBank/DDBJ databases">
        <authorList>
            <person name="Feng L."/>
        </authorList>
    </citation>
    <scope>NUCLEOTIDE SEQUENCE</scope>
    <source>
        <strain evidence="11">BhanseniiLFYP23</strain>
    </source>
</reference>
<dbReference type="Pfam" id="PF04963">
    <property type="entry name" value="Sigma54_CBD"/>
    <property type="match status" value="1"/>
</dbReference>
<dbReference type="AlphaFoldDB" id="A0A6N2TRH3"/>
<dbReference type="RefSeq" id="WP_004223269.1">
    <property type="nucleotide sequence ID" value="NZ_CACRSY010000012.1"/>
</dbReference>
<keyword evidence="4" id="KW-0548">Nucleotidyltransferase</keyword>
<dbReference type="NCBIfam" id="TIGR02395">
    <property type="entry name" value="rpoN_sigma"/>
    <property type="match status" value="1"/>
</dbReference>
<gene>
    <name evidence="11" type="primary">rpoN1</name>
    <name evidence="11" type="ORF">BHLFYP23_00075</name>
</gene>
<keyword evidence="2" id="KW-0240">DNA-directed RNA polymerase</keyword>
<dbReference type="EMBL" id="CACRSY010000012">
    <property type="protein sequence ID" value="VYT08218.1"/>
    <property type="molecule type" value="Genomic_DNA"/>
</dbReference>
<dbReference type="PANTHER" id="PTHR32248:SF4">
    <property type="entry name" value="RNA POLYMERASE SIGMA-54 FACTOR"/>
    <property type="match status" value="1"/>
</dbReference>
<dbReference type="GO" id="GO:0006352">
    <property type="term" value="P:DNA-templated transcription initiation"/>
    <property type="evidence" value="ECO:0007669"/>
    <property type="project" value="InterPro"/>
</dbReference>
<organism evidence="11">
    <name type="scientific">Blautia hansenii</name>
    <name type="common">Ruminococcus hansenii</name>
    <dbReference type="NCBI Taxonomy" id="1322"/>
    <lineage>
        <taxon>Bacteria</taxon>
        <taxon>Bacillati</taxon>
        <taxon>Bacillota</taxon>
        <taxon>Clostridia</taxon>
        <taxon>Lachnospirales</taxon>
        <taxon>Lachnospiraceae</taxon>
        <taxon>Blautia</taxon>
    </lineage>
</organism>
<dbReference type="InterPro" id="IPR000394">
    <property type="entry name" value="RNA_pol_sigma_54"/>
</dbReference>
<dbReference type="PANTHER" id="PTHR32248">
    <property type="entry name" value="RNA POLYMERASE SIGMA-54 FACTOR"/>
    <property type="match status" value="1"/>
</dbReference>
<dbReference type="Pfam" id="PF00309">
    <property type="entry name" value="Sigma54_AID"/>
    <property type="match status" value="1"/>
</dbReference>
<dbReference type="PRINTS" id="PR00045">
    <property type="entry name" value="SIGMA54FCT"/>
</dbReference>
<evidence type="ECO:0000259" key="10">
    <source>
        <dbReference type="Pfam" id="PF04963"/>
    </source>
</evidence>
<evidence type="ECO:0000256" key="4">
    <source>
        <dbReference type="ARBA" id="ARBA00022695"/>
    </source>
</evidence>
<evidence type="ECO:0000256" key="2">
    <source>
        <dbReference type="ARBA" id="ARBA00022478"/>
    </source>
</evidence>
<evidence type="ECO:0000259" key="9">
    <source>
        <dbReference type="Pfam" id="PF04552"/>
    </source>
</evidence>
<sequence length="438" mass="51712">MELKQELEIQARVSQEMVQAVSILQMTAWDLKEYVQEAMLENPVIELEETTRKQDNEEIVRKLEWMENGDYQNKVYYQQELEESNEFWEENEPDLREYLLEQMAFMDLDKKAASIIRYMIQSLDERGYLLENEEEIADILGRSLEEIQRARQILCTMEPLGVGALNLQECLLIQLRKKGCTSLACEIVENYIEEFGKNQLSKIVKKTGRDLKEIAQACEQIKEQNPKPAGYFPARPYKNYIIPDVIVVKLKDYFEILVNDYDSPEIFISPFYRQMMREQGEETGKYIKEKIRQAEWLKSCIEQRNRTLLQLTEEILRSQTEFFQRGKNYLKPMTQKEAAEKLQVHPSTISRAVQGKYLQCTWGMFPLSFFFSSGTDKGAEYIKECLKRIIENEDKKNPYSDRVLAEKLQEMDIDISRRTIAKYRNSMHISEALGRKEY</sequence>
<dbReference type="Gene3D" id="1.10.10.1330">
    <property type="entry name" value="RNA polymerase sigma-54 factor, core-binding domain"/>
    <property type="match status" value="1"/>
</dbReference>
<evidence type="ECO:0000313" key="11">
    <source>
        <dbReference type="EMBL" id="VYT08218.1"/>
    </source>
</evidence>
<evidence type="ECO:0000256" key="3">
    <source>
        <dbReference type="ARBA" id="ARBA00022679"/>
    </source>
</evidence>
<dbReference type="GO" id="GO:0003677">
    <property type="term" value="F:DNA binding"/>
    <property type="evidence" value="ECO:0007669"/>
    <property type="project" value="UniProtKB-KW"/>
</dbReference>
<keyword evidence="3" id="KW-0808">Transferase</keyword>
<keyword evidence="6" id="KW-0731">Sigma factor</keyword>
<dbReference type="InterPro" id="IPR007046">
    <property type="entry name" value="RNA_pol_sigma_54_core-bd"/>
</dbReference>
<evidence type="ECO:0000256" key="6">
    <source>
        <dbReference type="ARBA" id="ARBA00023082"/>
    </source>
</evidence>
<accession>A0A6N2TRH3</accession>
<dbReference type="Gene3D" id="1.10.10.60">
    <property type="entry name" value="Homeodomain-like"/>
    <property type="match status" value="1"/>
</dbReference>
<evidence type="ECO:0000256" key="7">
    <source>
        <dbReference type="ARBA" id="ARBA00023125"/>
    </source>
</evidence>
<feature type="domain" description="RNA polymerase sigma factor 54 core-binding" evidence="10">
    <location>
        <begin position="89"/>
        <end position="272"/>
    </location>
</feature>
<dbReference type="PROSITE" id="PS50044">
    <property type="entry name" value="SIGMA54_3"/>
    <property type="match status" value="1"/>
</dbReference>
<dbReference type="GO" id="GO:0016779">
    <property type="term" value="F:nucleotidyltransferase activity"/>
    <property type="evidence" value="ECO:0007669"/>
    <property type="project" value="UniProtKB-KW"/>
</dbReference>
<dbReference type="PROSITE" id="PS00718">
    <property type="entry name" value="SIGMA54_2"/>
    <property type="match status" value="1"/>
</dbReference>
<evidence type="ECO:0000256" key="1">
    <source>
        <dbReference type="ARBA" id="ARBA00008798"/>
    </source>
</evidence>
<evidence type="ECO:0000256" key="5">
    <source>
        <dbReference type="ARBA" id="ARBA00023015"/>
    </source>
</evidence>
<feature type="domain" description="RNA polymerase sigma factor 54 DNA-binding" evidence="9">
    <location>
        <begin position="285"/>
        <end position="436"/>
    </location>
</feature>
<name>A0A6N2TRH3_BLAHA</name>
<keyword evidence="8" id="KW-0804">Transcription</keyword>
<proteinExistence type="inferred from homology"/>
<dbReference type="GO" id="GO:0001216">
    <property type="term" value="F:DNA-binding transcription activator activity"/>
    <property type="evidence" value="ECO:0007669"/>
    <property type="project" value="InterPro"/>
</dbReference>
<dbReference type="GO" id="GO:0016987">
    <property type="term" value="F:sigma factor activity"/>
    <property type="evidence" value="ECO:0007669"/>
    <property type="project" value="UniProtKB-KW"/>
</dbReference>
<dbReference type="PIRSF" id="PIRSF000774">
    <property type="entry name" value="RpoN"/>
    <property type="match status" value="1"/>
</dbReference>